<organism evidence="6 7">
    <name type="scientific">Aquimarina hainanensis</name>
    <dbReference type="NCBI Taxonomy" id="1578017"/>
    <lineage>
        <taxon>Bacteria</taxon>
        <taxon>Pseudomonadati</taxon>
        <taxon>Bacteroidota</taxon>
        <taxon>Flavobacteriia</taxon>
        <taxon>Flavobacteriales</taxon>
        <taxon>Flavobacteriaceae</taxon>
        <taxon>Aquimarina</taxon>
    </lineage>
</organism>
<dbReference type="Gene3D" id="3.40.630.10">
    <property type="entry name" value="Zn peptidases"/>
    <property type="match status" value="1"/>
</dbReference>
<keyword evidence="2" id="KW-0479">Metal-binding</keyword>
<evidence type="ECO:0000313" key="7">
    <source>
        <dbReference type="Proteomes" id="UP001597459"/>
    </source>
</evidence>
<dbReference type="InterPro" id="IPR053138">
    <property type="entry name" value="N-alpha-Ac-DABA_deacetylase"/>
</dbReference>
<comment type="caution">
    <text evidence="6">The sequence shown here is derived from an EMBL/GenBank/DDBJ whole genome shotgun (WGS) entry which is preliminary data.</text>
</comment>
<accession>A0ABW5N2D6</accession>
<dbReference type="EMBL" id="JBHULX010000001">
    <property type="protein sequence ID" value="MFD2589334.1"/>
    <property type="molecule type" value="Genomic_DNA"/>
</dbReference>
<dbReference type="RefSeq" id="WP_176028048.1">
    <property type="nucleotide sequence ID" value="NZ_JBHSJV010000001.1"/>
</dbReference>
<feature type="domain" description="Succinylglutamate desuccinylase/Aspartoacylase catalytic" evidence="5">
    <location>
        <begin position="48"/>
        <end position="227"/>
    </location>
</feature>
<keyword evidence="7" id="KW-1185">Reference proteome</keyword>
<evidence type="ECO:0000256" key="3">
    <source>
        <dbReference type="ARBA" id="ARBA00022801"/>
    </source>
</evidence>
<keyword evidence="4" id="KW-0862">Zinc</keyword>
<dbReference type="PANTHER" id="PTHR37326">
    <property type="entry name" value="BLL3975 PROTEIN"/>
    <property type="match status" value="1"/>
</dbReference>
<protein>
    <submittedName>
        <fullName evidence="6">Succinylglutamate desuccinylase/aspartoacylase family protein</fullName>
    </submittedName>
</protein>
<evidence type="ECO:0000256" key="2">
    <source>
        <dbReference type="ARBA" id="ARBA00022723"/>
    </source>
</evidence>
<evidence type="ECO:0000256" key="1">
    <source>
        <dbReference type="ARBA" id="ARBA00001947"/>
    </source>
</evidence>
<keyword evidence="3" id="KW-0378">Hydrolase</keyword>
<dbReference type="CDD" id="cd06251">
    <property type="entry name" value="M14_ASTE_ASPA-like"/>
    <property type="match status" value="1"/>
</dbReference>
<dbReference type="InterPro" id="IPR043795">
    <property type="entry name" value="N-alpha-Ac-DABA-like"/>
</dbReference>
<dbReference type="Pfam" id="PF24827">
    <property type="entry name" value="AstE_AspA_cat"/>
    <property type="match status" value="1"/>
</dbReference>
<dbReference type="Proteomes" id="UP001597459">
    <property type="component" value="Unassembled WGS sequence"/>
</dbReference>
<gene>
    <name evidence="6" type="ORF">ACFSTE_00735</name>
</gene>
<sequence length="333" mass="37057">MNKEEDVLNILGEQIKLGVSKTINFNIANLFTSTKVEIPIIIERSKNPGPTVLITGGIHGDEINGVEVVRQVIAKKINKPKKGTIICVPVLNVFGFLNMNRFFPDGRDLNRIFPGKKNGSLASRFAYQFVNEILPVADICLDFHTGGGSRFNAPHIRVAPGDDQLIALSKVFNAPFTLLSKNLKGSYRNTCTKMGKDILLFEGGKSMSSNKDIAREGVYGTIRVLDYLGMLDTNFKISEIRRETIVIKKSTWVRAKYSGLLHVKIPYGKKVVKDEVLATITDPYGKKRYEVKAPNEGYIINVNEAPIVYKGDAILHITTELLESKNDETRITS</sequence>
<dbReference type="PIRSF" id="PIRSF039012">
    <property type="entry name" value="ASP"/>
    <property type="match status" value="1"/>
</dbReference>
<evidence type="ECO:0000313" key="6">
    <source>
        <dbReference type="EMBL" id="MFD2589334.1"/>
    </source>
</evidence>
<comment type="cofactor">
    <cofactor evidence="1">
        <name>Zn(2+)</name>
        <dbReference type="ChEBI" id="CHEBI:29105"/>
    </cofactor>
</comment>
<evidence type="ECO:0000259" key="5">
    <source>
        <dbReference type="Pfam" id="PF24827"/>
    </source>
</evidence>
<proteinExistence type="predicted"/>
<dbReference type="InterPro" id="IPR055438">
    <property type="entry name" value="AstE_AspA_cat"/>
</dbReference>
<evidence type="ECO:0000256" key="4">
    <source>
        <dbReference type="ARBA" id="ARBA00022833"/>
    </source>
</evidence>
<dbReference type="PANTHER" id="PTHR37326:SF2">
    <property type="entry name" value="SUCCINYLGLUTAMATE DESUCCINYLASE_ASPARTOACYLASE FAMILY PROTEIN"/>
    <property type="match status" value="1"/>
</dbReference>
<dbReference type="SUPFAM" id="SSF53187">
    <property type="entry name" value="Zn-dependent exopeptidases"/>
    <property type="match status" value="1"/>
</dbReference>
<name>A0ABW5N2D6_9FLAO</name>
<reference evidence="7" key="1">
    <citation type="journal article" date="2019" name="Int. J. Syst. Evol. Microbiol.">
        <title>The Global Catalogue of Microorganisms (GCM) 10K type strain sequencing project: providing services to taxonomists for standard genome sequencing and annotation.</title>
        <authorList>
            <consortium name="The Broad Institute Genomics Platform"/>
            <consortium name="The Broad Institute Genome Sequencing Center for Infectious Disease"/>
            <person name="Wu L."/>
            <person name="Ma J."/>
        </authorList>
    </citation>
    <scope>NUCLEOTIDE SEQUENCE [LARGE SCALE GENOMIC DNA]</scope>
    <source>
        <strain evidence="7">KCTC 42423</strain>
    </source>
</reference>